<reference evidence="2" key="1">
    <citation type="journal article" date="2012" name="Mol. Plant Microbe Interact.">
        <title>A highly conserved effector in Fusarium oxysporum is required for full virulence on Arabidopsis.</title>
        <authorList>
            <person name="Thatcher L.F."/>
            <person name="Gardiner D.M."/>
            <person name="Kazan K."/>
            <person name="Manners J."/>
        </authorList>
    </citation>
    <scope>NUCLEOTIDE SEQUENCE [LARGE SCALE GENOMIC DNA]</scope>
    <source>
        <strain evidence="2">Fo5176</strain>
    </source>
</reference>
<name>A0A0D2XSE7_FUSOF</name>
<protein>
    <submittedName>
        <fullName evidence="1">Uncharacterized protein</fullName>
    </submittedName>
</protein>
<dbReference type="Proteomes" id="UP000002489">
    <property type="component" value="Unassembled WGS sequence"/>
</dbReference>
<evidence type="ECO:0000313" key="1">
    <source>
        <dbReference type="EnsemblFungi" id="FOXG_06899P0"/>
    </source>
</evidence>
<proteinExistence type="predicted"/>
<dbReference type="EnsemblFungi" id="FOXG_06899T0">
    <property type="protein sequence ID" value="FOXG_06899P0"/>
    <property type="gene ID" value="FOXG_06899"/>
</dbReference>
<accession>A0A0D2XSE7</accession>
<dbReference type="AlphaFoldDB" id="A0A0D2XSE7"/>
<organism evidence="1 2">
    <name type="scientific">Fusarium oxysporum (strain Fo5176)</name>
    <name type="common">Fusarium vascular wilt</name>
    <dbReference type="NCBI Taxonomy" id="660025"/>
    <lineage>
        <taxon>Eukaryota</taxon>
        <taxon>Fungi</taxon>
        <taxon>Dikarya</taxon>
        <taxon>Ascomycota</taxon>
        <taxon>Pezizomycotina</taxon>
        <taxon>Sordariomycetes</taxon>
        <taxon>Hypocreomycetidae</taxon>
        <taxon>Hypocreales</taxon>
        <taxon>Nectriaceae</taxon>
        <taxon>Fusarium</taxon>
        <taxon>Fusarium oxysporum species complex</taxon>
    </lineage>
</organism>
<sequence length="171" mass="19870">MVILGVRTRWRICAWRISCRRRGRETYCLYNTVDLGCYAWLINKTTKQVEGCPFSKHGAFCGHNPFRQMTEIKTAYIDAGVLQLLIGFFDTVFVPLPDLFLPLETRQVHETIEFTDLFRSAVEQLFLGVTLEIHRTRIRQCIHIHQDGYFGLASRCSWQFVEAPCEVPGHE</sequence>
<evidence type="ECO:0000313" key="2">
    <source>
        <dbReference type="Proteomes" id="UP000002489"/>
    </source>
</evidence>
<reference evidence="1" key="2">
    <citation type="submission" date="2025-08" db="UniProtKB">
        <authorList>
            <consortium name="EnsemblFungi"/>
        </authorList>
    </citation>
    <scope>IDENTIFICATION</scope>
    <source>
        <strain evidence="1">4287 / CBS 123668 / FGSC 9935 / NRRL 34936</strain>
    </source>
</reference>